<keyword evidence="1" id="KW-0472">Membrane</keyword>
<feature type="transmembrane region" description="Helical" evidence="1">
    <location>
        <begin position="85"/>
        <end position="104"/>
    </location>
</feature>
<dbReference type="EMBL" id="AP025591">
    <property type="protein sequence ID" value="BDG03308.1"/>
    <property type="molecule type" value="Genomic_DNA"/>
</dbReference>
<feature type="transmembrane region" description="Helical" evidence="1">
    <location>
        <begin position="12"/>
        <end position="33"/>
    </location>
</feature>
<dbReference type="RefSeq" id="WP_248361205.1">
    <property type="nucleotide sequence ID" value="NZ_AP025591.1"/>
</dbReference>
<feature type="transmembrane region" description="Helical" evidence="1">
    <location>
        <begin position="45"/>
        <end position="65"/>
    </location>
</feature>
<name>A0ABM7WUX6_9BACT</name>
<dbReference type="Proteomes" id="UP001162891">
    <property type="component" value="Chromosome"/>
</dbReference>
<protein>
    <submittedName>
        <fullName evidence="2">Uncharacterized protein</fullName>
    </submittedName>
</protein>
<sequence>MAPLPYARRAALVVWSALIVLPLAFLVVVLAVGGVDRASPAVAPLFFWIAIGASVLDLALAWLLAPRVGAKASSDPEAVAFTRLLFAWALAEAAAIFPLVAYLLTDDARLIGIFGVDLLALVLLFPSDQRWESMRPAGAEDGRPAVRRMVR</sequence>
<evidence type="ECO:0000313" key="2">
    <source>
        <dbReference type="EMBL" id="BDG03308.1"/>
    </source>
</evidence>
<feature type="transmembrane region" description="Helical" evidence="1">
    <location>
        <begin position="110"/>
        <end position="126"/>
    </location>
</feature>
<evidence type="ECO:0000313" key="3">
    <source>
        <dbReference type="Proteomes" id="UP001162891"/>
    </source>
</evidence>
<keyword evidence="1" id="KW-1133">Transmembrane helix</keyword>
<proteinExistence type="predicted"/>
<reference evidence="3" key="1">
    <citation type="journal article" date="2022" name="Int. J. Syst. Evol. Microbiol.">
        <title>Anaeromyxobacter oryzae sp. nov., Anaeromyxobacter diazotrophicus sp. nov. and Anaeromyxobacter paludicola sp. nov., isolated from paddy soils.</title>
        <authorList>
            <person name="Itoh H."/>
            <person name="Xu Z."/>
            <person name="Mise K."/>
            <person name="Masuda Y."/>
            <person name="Ushijima N."/>
            <person name="Hayakawa C."/>
            <person name="Shiratori Y."/>
            <person name="Senoo K."/>
        </authorList>
    </citation>
    <scope>NUCLEOTIDE SEQUENCE [LARGE SCALE GENOMIC DNA]</scope>
    <source>
        <strain evidence="3">Red232</strain>
    </source>
</reference>
<keyword evidence="3" id="KW-1185">Reference proteome</keyword>
<evidence type="ECO:0000256" key="1">
    <source>
        <dbReference type="SAM" id="Phobius"/>
    </source>
</evidence>
<organism evidence="2 3">
    <name type="scientific">Anaeromyxobacter oryzae</name>
    <dbReference type="NCBI Taxonomy" id="2918170"/>
    <lineage>
        <taxon>Bacteria</taxon>
        <taxon>Pseudomonadati</taxon>
        <taxon>Myxococcota</taxon>
        <taxon>Myxococcia</taxon>
        <taxon>Myxococcales</taxon>
        <taxon>Cystobacterineae</taxon>
        <taxon>Anaeromyxobacteraceae</taxon>
        <taxon>Anaeromyxobacter</taxon>
    </lineage>
</organism>
<keyword evidence="1" id="KW-0812">Transmembrane</keyword>
<gene>
    <name evidence="2" type="ORF">AMOR_23040</name>
</gene>
<accession>A0ABM7WUX6</accession>